<comment type="similarity">
    <text evidence="1">Belongs to the universal stress protein A family.</text>
</comment>
<dbReference type="AlphaFoldDB" id="A0A1H6WFD5"/>
<dbReference type="Pfam" id="PF00582">
    <property type="entry name" value="Usp"/>
    <property type="match status" value="1"/>
</dbReference>
<keyword evidence="2" id="KW-0547">Nucleotide-binding</keyword>
<evidence type="ECO:0000256" key="1">
    <source>
        <dbReference type="ARBA" id="ARBA00008791"/>
    </source>
</evidence>
<dbReference type="Gene3D" id="3.40.50.620">
    <property type="entry name" value="HUPs"/>
    <property type="match status" value="1"/>
</dbReference>
<dbReference type="PRINTS" id="PR01438">
    <property type="entry name" value="UNVRSLSTRESS"/>
</dbReference>
<dbReference type="RefSeq" id="WP_092263826.1">
    <property type="nucleotide sequence ID" value="NZ_FNZA01000004.1"/>
</dbReference>
<evidence type="ECO:0000256" key="3">
    <source>
        <dbReference type="ARBA" id="ARBA00022840"/>
    </source>
</evidence>
<feature type="domain" description="UspA" evidence="4">
    <location>
        <begin position="2"/>
        <end position="140"/>
    </location>
</feature>
<organism evidence="5 6">
    <name type="scientific">Deinococcus reticulitermitis</name>
    <dbReference type="NCBI Taxonomy" id="856736"/>
    <lineage>
        <taxon>Bacteria</taxon>
        <taxon>Thermotogati</taxon>
        <taxon>Deinococcota</taxon>
        <taxon>Deinococci</taxon>
        <taxon>Deinococcales</taxon>
        <taxon>Deinococcaceae</taxon>
        <taxon>Deinococcus</taxon>
    </lineage>
</organism>
<dbReference type="OrthoDB" id="5564966at2"/>
<accession>A0A1H6WFD5</accession>
<dbReference type="PANTHER" id="PTHR46268:SF27">
    <property type="entry name" value="UNIVERSAL STRESS PROTEIN RV2623"/>
    <property type="match status" value="1"/>
</dbReference>
<dbReference type="GO" id="GO:0005524">
    <property type="term" value="F:ATP binding"/>
    <property type="evidence" value="ECO:0007669"/>
    <property type="project" value="UniProtKB-KW"/>
</dbReference>
<evidence type="ECO:0000256" key="2">
    <source>
        <dbReference type="ARBA" id="ARBA00022741"/>
    </source>
</evidence>
<evidence type="ECO:0000259" key="4">
    <source>
        <dbReference type="Pfam" id="PF00582"/>
    </source>
</evidence>
<dbReference type="CDD" id="cd00293">
    <property type="entry name" value="USP-like"/>
    <property type="match status" value="1"/>
</dbReference>
<dbReference type="PANTHER" id="PTHR46268">
    <property type="entry name" value="STRESS RESPONSE PROTEIN NHAX"/>
    <property type="match status" value="1"/>
</dbReference>
<dbReference type="SUPFAM" id="SSF52402">
    <property type="entry name" value="Adenine nucleotide alpha hydrolases-like"/>
    <property type="match status" value="1"/>
</dbReference>
<reference evidence="6" key="1">
    <citation type="submission" date="2016-10" db="EMBL/GenBank/DDBJ databases">
        <authorList>
            <person name="Varghese N."/>
            <person name="Submissions S."/>
        </authorList>
    </citation>
    <scope>NUCLEOTIDE SEQUENCE [LARGE SCALE GENOMIC DNA]</scope>
    <source>
        <strain evidence="6">CGMCC 1.10218</strain>
    </source>
</reference>
<proteinExistence type="inferred from homology"/>
<dbReference type="STRING" id="856736.SAMN04488058_10442"/>
<name>A0A1H6WFD5_9DEIO</name>
<protein>
    <submittedName>
        <fullName evidence="5">Nucleotide-binding universal stress protein, UspA family</fullName>
    </submittedName>
</protein>
<evidence type="ECO:0000313" key="6">
    <source>
        <dbReference type="Proteomes" id="UP000199223"/>
    </source>
</evidence>
<dbReference type="EMBL" id="FNZA01000004">
    <property type="protein sequence ID" value="SEJ11530.1"/>
    <property type="molecule type" value="Genomic_DNA"/>
</dbReference>
<keyword evidence="6" id="KW-1185">Reference proteome</keyword>
<dbReference type="InterPro" id="IPR006015">
    <property type="entry name" value="Universal_stress_UspA"/>
</dbReference>
<dbReference type="InterPro" id="IPR006016">
    <property type="entry name" value="UspA"/>
</dbReference>
<gene>
    <name evidence="5" type="ORF">SAMN04488058_10442</name>
</gene>
<dbReference type="InterPro" id="IPR014729">
    <property type="entry name" value="Rossmann-like_a/b/a_fold"/>
</dbReference>
<evidence type="ECO:0000313" key="5">
    <source>
        <dbReference type="EMBL" id="SEJ11530.1"/>
    </source>
</evidence>
<keyword evidence="3" id="KW-0067">ATP-binding</keyword>
<sequence length="149" mass="15481">MTRILVTTDQSELGQQAFAHAQALAGALGAELVALCVQPDPNVAVAGEFGYLPPTDPKEYASQALAVRDALTAQLPEARVLVEQAGGRPVSRAIIDTAQAEGADLIVMATHGRSGLGRAILGSVAEAVVHHSKVPVVLVRSGQKVTAWR</sequence>
<dbReference type="Proteomes" id="UP000199223">
    <property type="component" value="Unassembled WGS sequence"/>
</dbReference>